<evidence type="ECO:0000256" key="2">
    <source>
        <dbReference type="ARBA" id="ARBA00007613"/>
    </source>
</evidence>
<dbReference type="InterPro" id="IPR051906">
    <property type="entry name" value="TolC-like"/>
</dbReference>
<dbReference type="EMBL" id="JACOOE010000005">
    <property type="protein sequence ID" value="MBC5605253.1"/>
    <property type="molecule type" value="Genomic_DNA"/>
</dbReference>
<evidence type="ECO:0000256" key="6">
    <source>
        <dbReference type="ARBA" id="ARBA00023136"/>
    </source>
</evidence>
<dbReference type="Pfam" id="PF02321">
    <property type="entry name" value="OEP"/>
    <property type="match status" value="1"/>
</dbReference>
<keyword evidence="5" id="KW-0812">Transmembrane</keyword>
<dbReference type="RefSeq" id="WP_186967344.1">
    <property type="nucleotide sequence ID" value="NZ_JACOOE010000005.1"/>
</dbReference>
<feature type="signal peptide" evidence="9">
    <location>
        <begin position="1"/>
        <end position="22"/>
    </location>
</feature>
<evidence type="ECO:0000313" key="10">
    <source>
        <dbReference type="EMBL" id="MBC5605253.1"/>
    </source>
</evidence>
<dbReference type="Gene3D" id="1.20.1600.10">
    <property type="entry name" value="Outer membrane efflux proteins (OEP)"/>
    <property type="match status" value="1"/>
</dbReference>
<gene>
    <name evidence="10" type="ORF">H8S67_11300</name>
</gene>
<evidence type="ECO:0000256" key="8">
    <source>
        <dbReference type="SAM" id="Coils"/>
    </source>
</evidence>
<dbReference type="InterPro" id="IPR003423">
    <property type="entry name" value="OMP_efflux"/>
</dbReference>
<dbReference type="PANTHER" id="PTHR30026">
    <property type="entry name" value="OUTER MEMBRANE PROTEIN TOLC"/>
    <property type="match status" value="1"/>
</dbReference>
<keyword evidence="3" id="KW-0813">Transport</keyword>
<keyword evidence="6" id="KW-0472">Membrane</keyword>
<reference evidence="10 11" key="1">
    <citation type="submission" date="2020-08" db="EMBL/GenBank/DDBJ databases">
        <title>Genome public.</title>
        <authorList>
            <person name="Liu C."/>
            <person name="Sun Q."/>
        </authorList>
    </citation>
    <scope>NUCLEOTIDE SEQUENCE [LARGE SCALE GENOMIC DNA]</scope>
    <source>
        <strain evidence="10 11">M27</strain>
    </source>
</reference>
<sequence length="439" mass="50125">MSKKRWLIVPLCVVLCSQGLLAQTPVRKVLGINEMFRLADENSQSIQTYKTGKEAADEALKNAKSQRLPDIGASLSFSYLGNGYLWDRNFKNGQNISMPHFGNNFALEAQQVIYAGGAINSSISMAELGQQMATLDWQKNRQEIRFLLTGYYLDLYKLNNQQQVLQKNLDLTEQVLRNMEARRTQGTALKNDITRYELQKETLKLQLAKVQDACRIINHQLVTTLHLPDDTEIIPDSALLNEEVKTLAENDWQLLATQSNVGLQQARLTVKMNEQKVKLERSELLPKIALVAAEHLDGPITIEVPVLDNNFNYWYVGVGIKYNFSSLFKNNKKVHQAKLNIRKAQEEYSLLQEQIENGVQANYANFLTSFTDLRTQEKSVELADQNYNITSNRYKNDLALLTDMLDASNMKLSADLNLVNARINVIYSYYKMKYITHTL</sequence>
<evidence type="ECO:0000256" key="5">
    <source>
        <dbReference type="ARBA" id="ARBA00022692"/>
    </source>
</evidence>
<dbReference type="SUPFAM" id="SSF56954">
    <property type="entry name" value="Outer membrane efflux proteins (OEP)"/>
    <property type="match status" value="1"/>
</dbReference>
<comment type="caution">
    <text evidence="10">The sequence shown here is derived from an EMBL/GenBank/DDBJ whole genome shotgun (WGS) entry which is preliminary data.</text>
</comment>
<evidence type="ECO:0000256" key="9">
    <source>
        <dbReference type="SAM" id="SignalP"/>
    </source>
</evidence>
<evidence type="ECO:0000256" key="1">
    <source>
        <dbReference type="ARBA" id="ARBA00004442"/>
    </source>
</evidence>
<keyword evidence="11" id="KW-1185">Reference proteome</keyword>
<feature type="coiled-coil region" evidence="8">
    <location>
        <begin position="162"/>
        <end position="213"/>
    </location>
</feature>
<evidence type="ECO:0000313" key="11">
    <source>
        <dbReference type="Proteomes" id="UP000600600"/>
    </source>
</evidence>
<dbReference type="PANTHER" id="PTHR30026:SF23">
    <property type="entry name" value="TO APRF-PUTATIVE OUTER MEMBRANE EFFLUX PROTEIN OR SECRETED ALKALINE PHOSPHATASE-RELATED"/>
    <property type="match status" value="1"/>
</dbReference>
<protein>
    <submittedName>
        <fullName evidence="10">TolC family protein</fullName>
    </submittedName>
</protein>
<organism evidence="10 11">
    <name type="scientific">Bacteroides difficilis</name>
    <dbReference type="NCBI Taxonomy" id="2763021"/>
    <lineage>
        <taxon>Bacteria</taxon>
        <taxon>Pseudomonadati</taxon>
        <taxon>Bacteroidota</taxon>
        <taxon>Bacteroidia</taxon>
        <taxon>Bacteroidales</taxon>
        <taxon>Bacteroidaceae</taxon>
        <taxon>Bacteroides</taxon>
    </lineage>
</organism>
<dbReference type="Proteomes" id="UP000600600">
    <property type="component" value="Unassembled WGS sequence"/>
</dbReference>
<keyword evidence="7" id="KW-0998">Cell outer membrane</keyword>
<evidence type="ECO:0000256" key="4">
    <source>
        <dbReference type="ARBA" id="ARBA00022452"/>
    </source>
</evidence>
<keyword evidence="4" id="KW-1134">Transmembrane beta strand</keyword>
<name>A0ABR7CC13_9BACE</name>
<evidence type="ECO:0000256" key="7">
    <source>
        <dbReference type="ARBA" id="ARBA00023237"/>
    </source>
</evidence>
<comment type="subcellular location">
    <subcellularLocation>
        <location evidence="1">Cell outer membrane</location>
    </subcellularLocation>
</comment>
<comment type="similarity">
    <text evidence="2">Belongs to the outer membrane factor (OMF) (TC 1.B.17) family.</text>
</comment>
<accession>A0ABR7CC13</accession>
<keyword evidence="9" id="KW-0732">Signal</keyword>
<feature type="coiled-coil region" evidence="8">
    <location>
        <begin position="334"/>
        <end position="361"/>
    </location>
</feature>
<feature type="chain" id="PRO_5046894613" evidence="9">
    <location>
        <begin position="23"/>
        <end position="439"/>
    </location>
</feature>
<proteinExistence type="inferred from homology"/>
<keyword evidence="8" id="KW-0175">Coiled coil</keyword>
<evidence type="ECO:0000256" key="3">
    <source>
        <dbReference type="ARBA" id="ARBA00022448"/>
    </source>
</evidence>